<evidence type="ECO:0000313" key="2">
    <source>
        <dbReference type="Proteomes" id="UP000236291"/>
    </source>
</evidence>
<sequence>GEKGPGRDQWERHDAKEDRFYVIRNIFSFPTSTTSLTRKKSTSHNRHSLEVKATTPILTLLHRGRR</sequence>
<reference evidence="1 2" key="1">
    <citation type="journal article" date="2014" name="Am. J. Bot.">
        <title>Genome assembly and annotation for red clover (Trifolium pratense; Fabaceae).</title>
        <authorList>
            <person name="Istvanek J."/>
            <person name="Jaros M."/>
            <person name="Krenek A."/>
            <person name="Repkova J."/>
        </authorList>
    </citation>
    <scope>NUCLEOTIDE SEQUENCE [LARGE SCALE GENOMIC DNA]</scope>
    <source>
        <strain evidence="2">cv. Tatra</strain>
        <tissue evidence="1">Young leaves</tissue>
    </source>
</reference>
<name>A0A2K3KC73_TRIPR</name>
<proteinExistence type="predicted"/>
<organism evidence="1 2">
    <name type="scientific">Trifolium pratense</name>
    <name type="common">Red clover</name>
    <dbReference type="NCBI Taxonomy" id="57577"/>
    <lineage>
        <taxon>Eukaryota</taxon>
        <taxon>Viridiplantae</taxon>
        <taxon>Streptophyta</taxon>
        <taxon>Embryophyta</taxon>
        <taxon>Tracheophyta</taxon>
        <taxon>Spermatophyta</taxon>
        <taxon>Magnoliopsida</taxon>
        <taxon>eudicotyledons</taxon>
        <taxon>Gunneridae</taxon>
        <taxon>Pentapetalae</taxon>
        <taxon>rosids</taxon>
        <taxon>fabids</taxon>
        <taxon>Fabales</taxon>
        <taxon>Fabaceae</taxon>
        <taxon>Papilionoideae</taxon>
        <taxon>50 kb inversion clade</taxon>
        <taxon>NPAAA clade</taxon>
        <taxon>Hologalegina</taxon>
        <taxon>IRL clade</taxon>
        <taxon>Trifolieae</taxon>
        <taxon>Trifolium</taxon>
    </lineage>
</organism>
<dbReference type="EMBL" id="ASHM01159778">
    <property type="protein sequence ID" value="PNX63905.1"/>
    <property type="molecule type" value="Genomic_DNA"/>
</dbReference>
<dbReference type="AlphaFoldDB" id="A0A2K3KC73"/>
<gene>
    <name evidence="1" type="ORF">L195_g061852</name>
</gene>
<evidence type="ECO:0000313" key="1">
    <source>
        <dbReference type="EMBL" id="PNX63905.1"/>
    </source>
</evidence>
<reference evidence="1 2" key="2">
    <citation type="journal article" date="2017" name="Front. Plant Sci.">
        <title>Gene Classification and Mining of Molecular Markers Useful in Red Clover (Trifolium pratense) Breeding.</title>
        <authorList>
            <person name="Istvanek J."/>
            <person name="Dluhosova J."/>
            <person name="Dluhos P."/>
            <person name="Patkova L."/>
            <person name="Nedelnik J."/>
            <person name="Repkova J."/>
        </authorList>
    </citation>
    <scope>NUCLEOTIDE SEQUENCE [LARGE SCALE GENOMIC DNA]</scope>
    <source>
        <strain evidence="2">cv. Tatra</strain>
        <tissue evidence="1">Young leaves</tissue>
    </source>
</reference>
<dbReference type="Proteomes" id="UP000236291">
    <property type="component" value="Unassembled WGS sequence"/>
</dbReference>
<comment type="caution">
    <text evidence="1">The sequence shown here is derived from an EMBL/GenBank/DDBJ whole genome shotgun (WGS) entry which is preliminary data.</text>
</comment>
<feature type="non-terminal residue" evidence="1">
    <location>
        <position position="1"/>
    </location>
</feature>
<protein>
    <submittedName>
        <fullName evidence="1">Uncharacterized protein</fullName>
    </submittedName>
</protein>
<accession>A0A2K3KC73</accession>